<evidence type="ECO:0008006" key="2">
    <source>
        <dbReference type="Google" id="ProtNLM"/>
    </source>
</evidence>
<dbReference type="PANTHER" id="PTHR46890:SF48">
    <property type="entry name" value="RNA-DIRECTED DNA POLYMERASE"/>
    <property type="match status" value="1"/>
</dbReference>
<name>A0AAW2XBP3_9LAMI</name>
<dbReference type="PANTHER" id="PTHR46890">
    <property type="entry name" value="NON-LTR RETROLELEMENT REVERSE TRANSCRIPTASE-LIKE PROTEIN-RELATED"/>
    <property type="match status" value="1"/>
</dbReference>
<sequence length="161" mass="18243">MEVRDNFDDIPRLLFAAQGETLCAPPTLEEVRRVVFSMDTTSIARPDGFNTLFYHKCWDIIHDDIFAATLDFLAGTPLPKSFTTTSIIIISKVKTPTSWNEFLPTSLCNTTNKILTKLLNDRLKSWLPYLISPNQSGFIPSWLIGDTIHSIGAHRDDWNVD</sequence>
<dbReference type="EMBL" id="JACGWN010000005">
    <property type="protein sequence ID" value="KAL0449565.1"/>
    <property type="molecule type" value="Genomic_DNA"/>
</dbReference>
<accession>A0AAW2XBP3</accession>
<comment type="caution">
    <text evidence="1">The sequence shown here is derived from an EMBL/GenBank/DDBJ whole genome shotgun (WGS) entry which is preliminary data.</text>
</comment>
<evidence type="ECO:0000313" key="1">
    <source>
        <dbReference type="EMBL" id="KAL0449565.1"/>
    </source>
</evidence>
<reference evidence="1" key="1">
    <citation type="submission" date="2020-06" db="EMBL/GenBank/DDBJ databases">
        <authorList>
            <person name="Li T."/>
            <person name="Hu X."/>
            <person name="Zhang T."/>
            <person name="Song X."/>
            <person name="Zhang H."/>
            <person name="Dai N."/>
            <person name="Sheng W."/>
            <person name="Hou X."/>
            <person name="Wei L."/>
        </authorList>
    </citation>
    <scope>NUCLEOTIDE SEQUENCE</scope>
    <source>
        <strain evidence="1">KEN1</strain>
        <tissue evidence="1">Leaf</tissue>
    </source>
</reference>
<dbReference type="AlphaFoldDB" id="A0AAW2XBP3"/>
<organism evidence="1">
    <name type="scientific">Sesamum latifolium</name>
    <dbReference type="NCBI Taxonomy" id="2727402"/>
    <lineage>
        <taxon>Eukaryota</taxon>
        <taxon>Viridiplantae</taxon>
        <taxon>Streptophyta</taxon>
        <taxon>Embryophyta</taxon>
        <taxon>Tracheophyta</taxon>
        <taxon>Spermatophyta</taxon>
        <taxon>Magnoliopsida</taxon>
        <taxon>eudicotyledons</taxon>
        <taxon>Gunneridae</taxon>
        <taxon>Pentapetalae</taxon>
        <taxon>asterids</taxon>
        <taxon>lamiids</taxon>
        <taxon>Lamiales</taxon>
        <taxon>Pedaliaceae</taxon>
        <taxon>Sesamum</taxon>
    </lineage>
</organism>
<reference evidence="1" key="2">
    <citation type="journal article" date="2024" name="Plant">
        <title>Genomic evolution and insights into agronomic trait innovations of Sesamum species.</title>
        <authorList>
            <person name="Miao H."/>
            <person name="Wang L."/>
            <person name="Qu L."/>
            <person name="Liu H."/>
            <person name="Sun Y."/>
            <person name="Le M."/>
            <person name="Wang Q."/>
            <person name="Wei S."/>
            <person name="Zheng Y."/>
            <person name="Lin W."/>
            <person name="Duan Y."/>
            <person name="Cao H."/>
            <person name="Xiong S."/>
            <person name="Wang X."/>
            <person name="Wei L."/>
            <person name="Li C."/>
            <person name="Ma Q."/>
            <person name="Ju M."/>
            <person name="Zhao R."/>
            <person name="Li G."/>
            <person name="Mu C."/>
            <person name="Tian Q."/>
            <person name="Mei H."/>
            <person name="Zhang T."/>
            <person name="Gao T."/>
            <person name="Zhang H."/>
        </authorList>
    </citation>
    <scope>NUCLEOTIDE SEQUENCE</scope>
    <source>
        <strain evidence="1">KEN1</strain>
    </source>
</reference>
<gene>
    <name evidence="1" type="ORF">Slati_1512900</name>
</gene>
<protein>
    <recommendedName>
        <fullName evidence="2">Reverse transcriptase domain-containing protein</fullName>
    </recommendedName>
</protein>
<dbReference type="InterPro" id="IPR052343">
    <property type="entry name" value="Retrotransposon-Effector_Assoc"/>
</dbReference>
<proteinExistence type="predicted"/>